<dbReference type="AlphaFoldDB" id="A0A2P2R1P3"/>
<proteinExistence type="predicted"/>
<sequence>MQFYRKQRILLKLLGKLKKMYRLSLLRLWTPPLMP</sequence>
<evidence type="ECO:0000313" key="1">
    <source>
        <dbReference type="EMBL" id="MBX73081.1"/>
    </source>
</evidence>
<accession>A0A2P2R1P3</accession>
<protein>
    <submittedName>
        <fullName evidence="1">Uncharacterized protein</fullName>
    </submittedName>
</protein>
<organism evidence="1">
    <name type="scientific">Rhizophora mucronata</name>
    <name type="common">Asiatic mangrove</name>
    <dbReference type="NCBI Taxonomy" id="61149"/>
    <lineage>
        <taxon>Eukaryota</taxon>
        <taxon>Viridiplantae</taxon>
        <taxon>Streptophyta</taxon>
        <taxon>Embryophyta</taxon>
        <taxon>Tracheophyta</taxon>
        <taxon>Spermatophyta</taxon>
        <taxon>Magnoliopsida</taxon>
        <taxon>eudicotyledons</taxon>
        <taxon>Gunneridae</taxon>
        <taxon>Pentapetalae</taxon>
        <taxon>rosids</taxon>
        <taxon>fabids</taxon>
        <taxon>Malpighiales</taxon>
        <taxon>Rhizophoraceae</taxon>
        <taxon>Rhizophora</taxon>
    </lineage>
</organism>
<name>A0A2P2R1P3_RHIMU</name>
<reference evidence="1" key="1">
    <citation type="submission" date="2018-02" db="EMBL/GenBank/DDBJ databases">
        <title>Rhizophora mucronata_Transcriptome.</title>
        <authorList>
            <person name="Meera S.P."/>
            <person name="Sreeshan A."/>
            <person name="Augustine A."/>
        </authorList>
    </citation>
    <scope>NUCLEOTIDE SEQUENCE</scope>
    <source>
        <tissue evidence="1">Leaf</tissue>
    </source>
</reference>
<dbReference type="EMBL" id="GGEC01092597">
    <property type="protein sequence ID" value="MBX73081.1"/>
    <property type="molecule type" value="Transcribed_RNA"/>
</dbReference>